<dbReference type="GO" id="GO:0019825">
    <property type="term" value="F:oxygen binding"/>
    <property type="evidence" value="ECO:0007669"/>
    <property type="project" value="InterPro"/>
</dbReference>
<organism evidence="1 2">
    <name type="scientific">Sphingomonas kyeonggiensis</name>
    <dbReference type="NCBI Taxonomy" id="1268553"/>
    <lineage>
        <taxon>Bacteria</taxon>
        <taxon>Pseudomonadati</taxon>
        <taxon>Pseudomonadota</taxon>
        <taxon>Alphaproteobacteria</taxon>
        <taxon>Sphingomonadales</taxon>
        <taxon>Sphingomonadaceae</taxon>
        <taxon>Sphingomonas</taxon>
    </lineage>
</organism>
<comment type="caution">
    <text evidence="1">The sequence shown here is derived from an EMBL/GenBank/DDBJ whole genome shotgun (WGS) entry which is preliminary data.</text>
</comment>
<dbReference type="CDD" id="cd08916">
    <property type="entry name" value="TrHb3_P"/>
    <property type="match status" value="1"/>
</dbReference>
<dbReference type="InterPro" id="IPR012292">
    <property type="entry name" value="Globin/Proto"/>
</dbReference>
<gene>
    <name evidence="1" type="ORF">GGR46_001046</name>
</gene>
<dbReference type="AlphaFoldDB" id="A0A7W6JQA8"/>
<reference evidence="1 2" key="1">
    <citation type="submission" date="2020-08" db="EMBL/GenBank/DDBJ databases">
        <title>Genomic Encyclopedia of Type Strains, Phase IV (KMG-IV): sequencing the most valuable type-strain genomes for metagenomic binning, comparative biology and taxonomic classification.</title>
        <authorList>
            <person name="Goeker M."/>
        </authorList>
    </citation>
    <scope>NUCLEOTIDE SEQUENCE [LARGE SCALE GENOMIC DNA]</scope>
    <source>
        <strain evidence="1 2">DSM 101806</strain>
    </source>
</reference>
<sequence length="155" mass="17267">MEKTGTPSPHALAMREEKRRQAAEMGIDDAFVSELVDRFYARIQADPLLGPVFAGRIKDWSPHLDQMKRFWRSILFSSGEYLGRPMPVHLGIPGLDKPMFARWLDLFAATLAEIGGGDAAEHVHERARMIANSFLNGISIHNHGQMGLRPGDGFA</sequence>
<dbReference type="RefSeq" id="WP_183995209.1">
    <property type="nucleotide sequence ID" value="NZ_JACIEH010000001.1"/>
</dbReference>
<evidence type="ECO:0000313" key="1">
    <source>
        <dbReference type="EMBL" id="MBB4097513.1"/>
    </source>
</evidence>
<dbReference type="Proteomes" id="UP000557392">
    <property type="component" value="Unassembled WGS sequence"/>
</dbReference>
<dbReference type="InterPro" id="IPR009050">
    <property type="entry name" value="Globin-like_sf"/>
</dbReference>
<keyword evidence="2" id="KW-1185">Reference proteome</keyword>
<dbReference type="SUPFAM" id="SSF46458">
    <property type="entry name" value="Globin-like"/>
    <property type="match status" value="1"/>
</dbReference>
<dbReference type="Gene3D" id="1.10.490.10">
    <property type="entry name" value="Globins"/>
    <property type="match status" value="1"/>
</dbReference>
<dbReference type="EMBL" id="JACIEH010000001">
    <property type="protein sequence ID" value="MBB4097513.1"/>
    <property type="molecule type" value="Genomic_DNA"/>
</dbReference>
<protein>
    <submittedName>
        <fullName evidence="1">Hemoglobin</fullName>
    </submittedName>
</protein>
<accession>A0A7W6JQA8</accession>
<evidence type="ECO:0000313" key="2">
    <source>
        <dbReference type="Proteomes" id="UP000557392"/>
    </source>
</evidence>
<dbReference type="GO" id="GO:0020037">
    <property type="term" value="F:heme binding"/>
    <property type="evidence" value="ECO:0007669"/>
    <property type="project" value="InterPro"/>
</dbReference>
<name>A0A7W6JQA8_9SPHN</name>
<proteinExistence type="predicted"/>